<evidence type="ECO:0000256" key="8">
    <source>
        <dbReference type="ARBA" id="ARBA00023065"/>
    </source>
</evidence>
<proteinExistence type="inferred from homology"/>
<feature type="transmembrane region" description="Helical" evidence="11">
    <location>
        <begin position="32"/>
        <end position="57"/>
    </location>
</feature>
<dbReference type="AlphaFoldDB" id="A0A915DXL0"/>
<dbReference type="InterPro" id="IPR004878">
    <property type="entry name" value="Otopetrin"/>
</dbReference>
<keyword evidence="3" id="KW-0813">Transport</keyword>
<dbReference type="Proteomes" id="UP000887574">
    <property type="component" value="Unplaced"/>
</dbReference>
<sequence>MIVLWRSIDENAGQDALKSNKRKHKVRIDCSASSGGLFAGLLFLICALVSIGIHSFFSQHCDSHGALLVFRLSDMALFCLTLIGCCSIGLYRMRILQYHQQRSSSAEFLDEILLVIGLVGELIHSSTGIMCWISTQTEGVPSKWSSTCCLCSSPG</sequence>
<keyword evidence="4" id="KW-1003">Cell membrane</keyword>
<comment type="subcellular location">
    <subcellularLocation>
        <location evidence="1">Cell membrane</location>
        <topology evidence="1">Multi-pass membrane protein</topology>
    </subcellularLocation>
</comment>
<feature type="transmembrane region" description="Helical" evidence="11">
    <location>
        <begin position="69"/>
        <end position="91"/>
    </location>
</feature>
<keyword evidence="6" id="KW-0375">Hydrogen ion transport</keyword>
<keyword evidence="7 11" id="KW-1133">Transmembrane helix</keyword>
<dbReference type="Pfam" id="PF03189">
    <property type="entry name" value="Otopetrin"/>
    <property type="match status" value="1"/>
</dbReference>
<comment type="similarity">
    <text evidence="2">Belongs to the otopetrin family.</text>
</comment>
<evidence type="ECO:0000256" key="4">
    <source>
        <dbReference type="ARBA" id="ARBA00022475"/>
    </source>
</evidence>
<dbReference type="WBParaSite" id="jg23805">
    <property type="protein sequence ID" value="jg23805"/>
    <property type="gene ID" value="jg23805"/>
</dbReference>
<evidence type="ECO:0000256" key="9">
    <source>
        <dbReference type="ARBA" id="ARBA00023136"/>
    </source>
</evidence>
<evidence type="ECO:0000256" key="3">
    <source>
        <dbReference type="ARBA" id="ARBA00022448"/>
    </source>
</evidence>
<evidence type="ECO:0000256" key="11">
    <source>
        <dbReference type="SAM" id="Phobius"/>
    </source>
</evidence>
<evidence type="ECO:0000313" key="12">
    <source>
        <dbReference type="Proteomes" id="UP000887574"/>
    </source>
</evidence>
<evidence type="ECO:0000256" key="7">
    <source>
        <dbReference type="ARBA" id="ARBA00022989"/>
    </source>
</evidence>
<keyword evidence="9 11" id="KW-0472">Membrane</keyword>
<evidence type="ECO:0000256" key="2">
    <source>
        <dbReference type="ARBA" id="ARBA00006513"/>
    </source>
</evidence>
<dbReference type="PANTHER" id="PTHR21522:SF43">
    <property type="entry name" value="OTOPETRIN-2"/>
    <property type="match status" value="1"/>
</dbReference>
<keyword evidence="8" id="KW-0406">Ion transport</keyword>
<name>A0A915DXL0_9BILA</name>
<evidence type="ECO:0000256" key="1">
    <source>
        <dbReference type="ARBA" id="ARBA00004651"/>
    </source>
</evidence>
<accession>A0A915DXL0</accession>
<keyword evidence="10" id="KW-0407">Ion channel</keyword>
<evidence type="ECO:0000256" key="6">
    <source>
        <dbReference type="ARBA" id="ARBA00022781"/>
    </source>
</evidence>
<protein>
    <submittedName>
        <fullName evidence="13">Uncharacterized protein</fullName>
    </submittedName>
</protein>
<reference evidence="13" key="1">
    <citation type="submission" date="2022-11" db="UniProtKB">
        <authorList>
            <consortium name="WormBaseParasite"/>
        </authorList>
    </citation>
    <scope>IDENTIFICATION</scope>
</reference>
<keyword evidence="5 11" id="KW-0812">Transmembrane</keyword>
<evidence type="ECO:0000256" key="10">
    <source>
        <dbReference type="ARBA" id="ARBA00023303"/>
    </source>
</evidence>
<dbReference type="GO" id="GO:0015252">
    <property type="term" value="F:proton channel activity"/>
    <property type="evidence" value="ECO:0007669"/>
    <property type="project" value="InterPro"/>
</dbReference>
<dbReference type="PANTHER" id="PTHR21522">
    <property type="entry name" value="PROTON CHANNEL OTOP"/>
    <property type="match status" value="1"/>
</dbReference>
<keyword evidence="12" id="KW-1185">Reference proteome</keyword>
<evidence type="ECO:0000256" key="5">
    <source>
        <dbReference type="ARBA" id="ARBA00022692"/>
    </source>
</evidence>
<dbReference type="GO" id="GO:0005886">
    <property type="term" value="C:plasma membrane"/>
    <property type="evidence" value="ECO:0007669"/>
    <property type="project" value="UniProtKB-SubCell"/>
</dbReference>
<organism evidence="12 13">
    <name type="scientific">Ditylenchus dipsaci</name>
    <dbReference type="NCBI Taxonomy" id="166011"/>
    <lineage>
        <taxon>Eukaryota</taxon>
        <taxon>Metazoa</taxon>
        <taxon>Ecdysozoa</taxon>
        <taxon>Nematoda</taxon>
        <taxon>Chromadorea</taxon>
        <taxon>Rhabditida</taxon>
        <taxon>Tylenchina</taxon>
        <taxon>Tylenchomorpha</taxon>
        <taxon>Sphaerularioidea</taxon>
        <taxon>Anguinidae</taxon>
        <taxon>Anguininae</taxon>
        <taxon>Ditylenchus</taxon>
    </lineage>
</organism>
<evidence type="ECO:0000313" key="13">
    <source>
        <dbReference type="WBParaSite" id="jg23805"/>
    </source>
</evidence>